<dbReference type="InParanoid" id="A0A369K6W9"/>
<dbReference type="EC" id="3.1.3.67" evidence="1"/>
<dbReference type="GO" id="GO:0005886">
    <property type="term" value="C:plasma membrane"/>
    <property type="evidence" value="ECO:0007669"/>
    <property type="project" value="TreeGrafter"/>
</dbReference>
<dbReference type="InterPro" id="IPR029021">
    <property type="entry name" value="Prot-tyrosine_phosphatase-like"/>
</dbReference>
<dbReference type="GO" id="GO:0043491">
    <property type="term" value="P:phosphatidylinositol 3-kinase/protein kinase B signal transduction"/>
    <property type="evidence" value="ECO:0007669"/>
    <property type="project" value="TreeGrafter"/>
</dbReference>
<dbReference type="GO" id="GO:0016314">
    <property type="term" value="F:phosphatidylinositol-3,4,5-trisphosphate 3-phosphatase activity"/>
    <property type="evidence" value="ECO:0007669"/>
    <property type="project" value="UniProtKB-EC"/>
</dbReference>
<dbReference type="InterPro" id="IPR051281">
    <property type="entry name" value="Dual-spec_lipid-protein_phosph"/>
</dbReference>
<evidence type="ECO:0000313" key="6">
    <source>
        <dbReference type="EMBL" id="RDB30349.1"/>
    </source>
</evidence>
<feature type="domain" description="Phosphatase tensin-type" evidence="5">
    <location>
        <begin position="16"/>
        <end position="264"/>
    </location>
</feature>
<feature type="domain" description="Tyrosine specific protein phosphatases" evidence="4">
    <location>
        <begin position="117"/>
        <end position="145"/>
    </location>
</feature>
<dbReference type="STRING" id="39966.A0A369K6W9"/>
<dbReference type="SUPFAM" id="SSF52799">
    <property type="entry name" value="(Phosphotyrosine protein) phosphatases II"/>
    <property type="match status" value="1"/>
</dbReference>
<reference evidence="6" key="1">
    <citation type="submission" date="2018-04" db="EMBL/GenBank/DDBJ databases">
        <title>Whole genome sequencing of Hypsizygus marmoreus.</title>
        <authorList>
            <person name="Choi I.-G."/>
            <person name="Min B."/>
            <person name="Kim J.-G."/>
            <person name="Kim S."/>
            <person name="Oh Y.-L."/>
            <person name="Kong W.-S."/>
            <person name="Park H."/>
            <person name="Jeong J."/>
            <person name="Song E.-S."/>
        </authorList>
    </citation>
    <scope>NUCLEOTIDE SEQUENCE [LARGE SCALE GENOMIC DNA]</scope>
    <source>
        <strain evidence="6">51987-8</strain>
    </source>
</reference>
<dbReference type="GO" id="GO:0005634">
    <property type="term" value="C:nucleus"/>
    <property type="evidence" value="ECO:0007669"/>
    <property type="project" value="TreeGrafter"/>
</dbReference>
<evidence type="ECO:0000256" key="3">
    <source>
        <dbReference type="SAM" id="MobiDB-lite"/>
    </source>
</evidence>
<dbReference type="InterPro" id="IPR016130">
    <property type="entry name" value="Tyr_Pase_AS"/>
</dbReference>
<name>A0A369K6W9_HYPMA</name>
<dbReference type="PROSITE" id="PS00383">
    <property type="entry name" value="TYR_PHOSPHATASE_1"/>
    <property type="match status" value="1"/>
</dbReference>
<dbReference type="EMBL" id="LUEZ02000005">
    <property type="protein sequence ID" value="RDB30349.1"/>
    <property type="molecule type" value="Genomic_DNA"/>
</dbReference>
<dbReference type="GO" id="GO:0048870">
    <property type="term" value="P:cell motility"/>
    <property type="evidence" value="ECO:0007669"/>
    <property type="project" value="TreeGrafter"/>
</dbReference>
<dbReference type="GO" id="GO:0042995">
    <property type="term" value="C:cell projection"/>
    <property type="evidence" value="ECO:0007669"/>
    <property type="project" value="TreeGrafter"/>
</dbReference>
<feature type="region of interest" description="Disordered" evidence="3">
    <location>
        <begin position="178"/>
        <end position="218"/>
    </location>
</feature>
<evidence type="ECO:0000313" key="7">
    <source>
        <dbReference type="Proteomes" id="UP000076154"/>
    </source>
</evidence>
<dbReference type="InterPro" id="IPR029023">
    <property type="entry name" value="Tensin_phosphatase"/>
</dbReference>
<dbReference type="GO" id="GO:0046856">
    <property type="term" value="P:phosphatidylinositol dephosphorylation"/>
    <property type="evidence" value="ECO:0007669"/>
    <property type="project" value="TreeGrafter"/>
</dbReference>
<dbReference type="GO" id="GO:0004725">
    <property type="term" value="F:protein tyrosine phosphatase activity"/>
    <property type="evidence" value="ECO:0007669"/>
    <property type="project" value="TreeGrafter"/>
</dbReference>
<protein>
    <recommendedName>
        <fullName evidence="1">phosphatidylinositol-3,4,5-trisphosphate 3-phosphatase</fullName>
        <ecNumber evidence="1">3.1.3.67</ecNumber>
    </recommendedName>
</protein>
<dbReference type="Proteomes" id="UP000076154">
    <property type="component" value="Unassembled WGS sequence"/>
</dbReference>
<comment type="caution">
    <text evidence="6">The sequence shown here is derived from an EMBL/GenBank/DDBJ whole genome shotgun (WGS) entry which is preliminary data.</text>
</comment>
<keyword evidence="7" id="KW-1185">Reference proteome</keyword>
<evidence type="ECO:0000259" key="5">
    <source>
        <dbReference type="PROSITE" id="PS51181"/>
    </source>
</evidence>
<dbReference type="OrthoDB" id="5632at2759"/>
<keyword evidence="2" id="KW-0378">Hydrolase</keyword>
<evidence type="ECO:0000256" key="1">
    <source>
        <dbReference type="ARBA" id="ARBA00013015"/>
    </source>
</evidence>
<dbReference type="PROSITE" id="PS51181">
    <property type="entry name" value="PPASE_TENSIN"/>
    <property type="match status" value="1"/>
</dbReference>
<evidence type="ECO:0000259" key="4">
    <source>
        <dbReference type="PROSITE" id="PS50056"/>
    </source>
</evidence>
<dbReference type="AlphaFoldDB" id="A0A369K6W9"/>
<dbReference type="GO" id="GO:0051896">
    <property type="term" value="P:regulation of phosphatidylinositol 3-kinase/protein kinase B signal transduction"/>
    <property type="evidence" value="ECO:0007669"/>
    <property type="project" value="TreeGrafter"/>
</dbReference>
<organism evidence="6 7">
    <name type="scientific">Hypsizygus marmoreus</name>
    <name type="common">White beech mushroom</name>
    <name type="synonym">Agaricus marmoreus</name>
    <dbReference type="NCBI Taxonomy" id="39966"/>
    <lineage>
        <taxon>Eukaryota</taxon>
        <taxon>Fungi</taxon>
        <taxon>Dikarya</taxon>
        <taxon>Basidiomycota</taxon>
        <taxon>Agaricomycotina</taxon>
        <taxon>Agaricomycetes</taxon>
        <taxon>Agaricomycetidae</taxon>
        <taxon>Agaricales</taxon>
        <taxon>Tricholomatineae</taxon>
        <taxon>Lyophyllaceae</taxon>
        <taxon>Hypsizygus</taxon>
    </lineage>
</organism>
<proteinExistence type="predicted"/>
<dbReference type="InterPro" id="IPR000387">
    <property type="entry name" value="Tyr_Pase_dom"/>
</dbReference>
<evidence type="ECO:0000256" key="2">
    <source>
        <dbReference type="ARBA" id="ARBA00022801"/>
    </source>
</evidence>
<dbReference type="PANTHER" id="PTHR12305:SF81">
    <property type="entry name" value="PHOSPHATIDYLINOSITOL 3,4,5-TRISPHOSPHATE 3-PHOSPHATASE AND DUAL-SPECIFICITY PROTEIN PHOSPHATASE PTEN"/>
    <property type="match status" value="1"/>
</dbReference>
<dbReference type="GO" id="GO:0005829">
    <property type="term" value="C:cytosol"/>
    <property type="evidence" value="ECO:0007669"/>
    <property type="project" value="TreeGrafter"/>
</dbReference>
<sequence>MTDYIRRIVSGNKARFKDAKLNMELDLVYLTDQVIIMGYPASGIEGWYRNQREDTKKFLEHRHGKNFWVFNFCPIRENSYDASLFDGRVSRYPFPDHHAPPLAIMPLLAREMRVWLSGSPDRVAVLHCKAGKGRSGTMACTYLLSLDDSPTPPKLERSYTAKQWAELRADEAMAVVPDDVDDDTNQPTPSIPGTPTEEPDSDAPTNPTPDPPTKSYPDALKNIFELHTSRRMKASSPGKKVKQGVSIPSQRRWLYYWALLLAHAAPPDLWVLPPAENKARVRLTQITLRVRETSSTKISLLRAANMILDRTKNMAGNAGTGTGDASVWVSLARYDDAFVELLERWEKHTRDEKHMGWRRKGSDNMEGEEVSQIFEDGKWDREKMVRSFARLGAVGEGAVVKSNAESEKEKKIFTYTLRPLTEQKWDAFRDELEHKGTGTDAADVAADLDEAKVPVSETNSINEATQSAKEKGVVLDAGREVRMKLYMGQVFMGWAWFIPTFHMSHSSPTTKLLLTRKELDFPLGIGSGIIDVEVALEWLKETDVEGVQPPSRMGSVEEGLVGGLTVAAVQAATAGNLAEVVEANRSED</sequence>
<dbReference type="Gene3D" id="3.90.190.10">
    <property type="entry name" value="Protein tyrosine phosphatase superfamily"/>
    <property type="match status" value="1"/>
</dbReference>
<gene>
    <name evidence="6" type="primary">Pten</name>
    <name evidence="6" type="ORF">Hypma_007195</name>
</gene>
<dbReference type="PANTHER" id="PTHR12305">
    <property type="entry name" value="PHOSPHATASE WITH HOMOLOGY TO TENSIN"/>
    <property type="match status" value="1"/>
</dbReference>
<accession>A0A369K6W9</accession>
<dbReference type="PROSITE" id="PS50056">
    <property type="entry name" value="TYR_PHOSPHATASE_2"/>
    <property type="match status" value="1"/>
</dbReference>